<keyword evidence="2" id="KW-1185">Reference proteome</keyword>
<reference evidence="1 2" key="1">
    <citation type="submission" date="2023-04" db="EMBL/GenBank/DDBJ databases">
        <title>Genome of Basidiobolus ranarum AG-B5.</title>
        <authorList>
            <person name="Stajich J.E."/>
            <person name="Carter-House D."/>
            <person name="Gryganskyi A."/>
        </authorList>
    </citation>
    <scope>NUCLEOTIDE SEQUENCE [LARGE SCALE GENOMIC DNA]</scope>
    <source>
        <strain evidence="1 2">AG-B5</strain>
    </source>
</reference>
<organism evidence="1 2">
    <name type="scientific">Basidiobolus ranarum</name>
    <dbReference type="NCBI Taxonomy" id="34480"/>
    <lineage>
        <taxon>Eukaryota</taxon>
        <taxon>Fungi</taxon>
        <taxon>Fungi incertae sedis</taxon>
        <taxon>Zoopagomycota</taxon>
        <taxon>Entomophthoromycotina</taxon>
        <taxon>Basidiobolomycetes</taxon>
        <taxon>Basidiobolales</taxon>
        <taxon>Basidiobolaceae</taxon>
        <taxon>Basidiobolus</taxon>
    </lineage>
</organism>
<comment type="caution">
    <text evidence="1">The sequence shown here is derived from an EMBL/GenBank/DDBJ whole genome shotgun (WGS) entry which is preliminary data.</text>
</comment>
<dbReference type="PANTHER" id="PTHR39218:SF1">
    <property type="entry name" value="OXIDOREDUCTASE 14 KDA SUBUNIT, PUTATIVE (AFU_ORTHOLOGUE AFUA_1G12110)-RELATED"/>
    <property type="match status" value="1"/>
</dbReference>
<name>A0ABR2W1C5_9FUNG</name>
<evidence type="ECO:0000313" key="2">
    <source>
        <dbReference type="Proteomes" id="UP001479436"/>
    </source>
</evidence>
<dbReference type="Proteomes" id="UP001479436">
    <property type="component" value="Unassembled WGS sequence"/>
</dbReference>
<dbReference type="PANTHER" id="PTHR39218">
    <property type="entry name" value="OXIDOREDUCTASE 14 KDA SUBUNIT, PUTATIVE (AFU_ORTHOLOGUE AFUA_1G12110)-RELATED"/>
    <property type="match status" value="1"/>
</dbReference>
<gene>
    <name evidence="1" type="ORF">K7432_006790</name>
</gene>
<proteinExistence type="predicted"/>
<dbReference type="EMBL" id="JASJQH010007188">
    <property type="protein sequence ID" value="KAK9712953.1"/>
    <property type="molecule type" value="Genomic_DNA"/>
</dbReference>
<sequence length="83" mass="9592">MALIHTVAAFSSFGVGVRCLSLAMCKRPWFDKLEIHALHAVAFGGIGYWYYNYEQRQTLALEVRKDKLLERKKRMLSQESAEL</sequence>
<accession>A0ABR2W1C5</accession>
<protein>
    <submittedName>
        <fullName evidence="1">Uncharacterized protein</fullName>
    </submittedName>
</protein>
<evidence type="ECO:0000313" key="1">
    <source>
        <dbReference type="EMBL" id="KAK9712953.1"/>
    </source>
</evidence>